<evidence type="ECO:0000313" key="1">
    <source>
        <dbReference type="EMBL" id="CCO12388.2"/>
    </source>
</evidence>
<dbReference type="AlphaFoldDB" id="K8EKM2"/>
<keyword evidence="2" id="KW-1185">Reference proteome</keyword>
<dbReference type="KEGG" id="cml:BN424_2967"/>
<dbReference type="Proteomes" id="UP000000212">
    <property type="component" value="Chromosome"/>
</dbReference>
<reference evidence="2" key="1">
    <citation type="journal article" date="2013" name="Genome Announc.">
        <title>Complete Chromosome Sequence of Carnobacterium maltaromaticum LMA 28.</title>
        <authorList>
            <person name="Cailliez-Grimal C."/>
            <person name="Chaillou S."/>
            <person name="Anba-Mondoloni J."/>
            <person name="Loux V."/>
            <person name="Afzal M.I."/>
            <person name="Rahman A."/>
            <person name="Kergourlay G."/>
            <person name="Champomier-Verges M.C."/>
            <person name="Zagorec M."/>
            <person name="Dalgaard P."/>
            <person name="Leisner J.J."/>
            <person name="Prevost H."/>
            <person name="Revol-Junelles A.M."/>
            <person name="Borges F."/>
        </authorList>
    </citation>
    <scope>NUCLEOTIDE SEQUENCE</scope>
    <source>
        <strain evidence="2">LMA28</strain>
    </source>
</reference>
<name>K8EKM2_CARML</name>
<organism evidence="1 2">
    <name type="scientific">Carnobacterium maltaromaticum LMA28</name>
    <dbReference type="NCBI Taxonomy" id="1234679"/>
    <lineage>
        <taxon>Bacteria</taxon>
        <taxon>Bacillati</taxon>
        <taxon>Bacillota</taxon>
        <taxon>Bacilli</taxon>
        <taxon>Lactobacillales</taxon>
        <taxon>Carnobacteriaceae</taxon>
        <taxon>Carnobacterium</taxon>
    </lineage>
</organism>
<dbReference type="EMBL" id="HE999757">
    <property type="protein sequence ID" value="CCO12388.2"/>
    <property type="molecule type" value="Genomic_DNA"/>
</dbReference>
<gene>
    <name evidence="1" type="ORF">BN424_2967</name>
</gene>
<sequence>MNYAHFSIIGSSVLVATASFKNFCMMPIPPASARGKFNSRVGPTISLSKA</sequence>
<evidence type="ECO:0000313" key="2">
    <source>
        <dbReference type="Proteomes" id="UP000000212"/>
    </source>
</evidence>
<dbReference type="HOGENOM" id="CLU_3115899_0_0_9"/>
<proteinExistence type="predicted"/>
<protein>
    <submittedName>
        <fullName evidence="1">Uncharacterized protein</fullName>
    </submittedName>
</protein>
<accession>K8EKM2</accession>